<keyword evidence="2" id="KW-1185">Reference proteome</keyword>
<accession>A0A0F6B4F2</accession>
<dbReference type="KEGG" id="seo:STM14_2955"/>
<evidence type="ECO:0000313" key="1">
    <source>
        <dbReference type="EMBL" id="ACY89393.1"/>
    </source>
</evidence>
<sequence>MAVSQAKTGIYFTIRIRFAALFTVSSRQLAGKDPHFRGNIPEKHRNMT</sequence>
<dbReference type="HOGENOM" id="CLU_207957_0_0_6"/>
<organism evidence="1 2">
    <name type="scientific">Salmonella typhimurium (strain 14028s / SGSC 2262)</name>
    <dbReference type="NCBI Taxonomy" id="588858"/>
    <lineage>
        <taxon>Bacteria</taxon>
        <taxon>Pseudomonadati</taxon>
        <taxon>Pseudomonadota</taxon>
        <taxon>Gammaproteobacteria</taxon>
        <taxon>Enterobacterales</taxon>
        <taxon>Enterobacteriaceae</taxon>
        <taxon>Salmonella</taxon>
    </lineage>
</organism>
<gene>
    <name evidence="1" type="ordered locus">STM14_2955</name>
</gene>
<dbReference type="PATRIC" id="fig|588858.6.peg.2749"/>
<protein>
    <submittedName>
        <fullName evidence="1">Uncharacterized protein</fullName>
    </submittedName>
</protein>
<name>A0A0F6B4F2_SALT1</name>
<evidence type="ECO:0000313" key="2">
    <source>
        <dbReference type="Proteomes" id="UP000002695"/>
    </source>
</evidence>
<proteinExistence type="predicted"/>
<reference evidence="1 2" key="1">
    <citation type="journal article" date="2010" name="J. Bacteriol.">
        <title>Short-term signatures of evolutionary change in the Salmonella enterica serovar typhimurium 14028 genome.</title>
        <authorList>
            <person name="Jarvik T."/>
            <person name="Smillie C."/>
            <person name="Groisman E.A."/>
            <person name="Ochman H."/>
        </authorList>
    </citation>
    <scope>NUCLEOTIDE SEQUENCE [LARGE SCALE GENOMIC DNA]</scope>
    <source>
        <strain evidence="2">14028s / SGSC 2262</strain>
    </source>
</reference>
<dbReference type="EMBL" id="CP001363">
    <property type="protein sequence ID" value="ACY89393.1"/>
    <property type="molecule type" value="Genomic_DNA"/>
</dbReference>
<dbReference type="AlphaFoldDB" id="A0A0F6B4F2"/>
<dbReference type="Proteomes" id="UP000002695">
    <property type="component" value="Chromosome"/>
</dbReference>